<dbReference type="Pfam" id="PF20208">
    <property type="entry name" value="ARPP-1"/>
    <property type="match status" value="1"/>
</dbReference>
<comment type="caution">
    <text evidence="2">The sequence shown here is derived from an EMBL/GenBank/DDBJ whole genome shotgun (WGS) entry which is preliminary data.</text>
</comment>
<proteinExistence type="predicted"/>
<accession>A0A8J6NVM5</accession>
<dbReference type="EMBL" id="JACNIG010000396">
    <property type="protein sequence ID" value="MBC8434189.1"/>
    <property type="molecule type" value="Genomic_DNA"/>
</dbReference>
<feature type="domain" description="ARG and Rhodanese-Phosphatase-superfamily-associated" evidence="1">
    <location>
        <begin position="11"/>
        <end position="305"/>
    </location>
</feature>
<evidence type="ECO:0000259" key="1">
    <source>
        <dbReference type="Pfam" id="PF20208"/>
    </source>
</evidence>
<protein>
    <recommendedName>
        <fullName evidence="1">ARG and Rhodanese-Phosphatase-superfamily-associated domain-containing protein</fullName>
    </recommendedName>
</protein>
<sequence>MDTVIKNYLEQIKVGRKQSYKNLSLYPLLSTYSSGLEYLLLDEALSQNLMEVFELDSDGSVPELKVANKSPEMILILDGEELVGAKQNRIVNTTILVKGDATIVIPVSCVEHGRWSYDSPTFHSQERMMSSNLRAMKTEQVNYSVRASGEFRADQGALWDGIAEKAERMAAPSPTGAMAAIYDKEMPSINEYIKHFRLIDSQVGAIFMINGRVVGLDAFGKPGTFSKVFKKLLESYSLDAIDWYDPDKEHKALKSEVTRFQKSAFSARAETRPSVGLGTDFRLESRKITGFALALNDQVLHVSIFTRSVGRNTHPADSRIERFSRRRRNRRG</sequence>
<dbReference type="AlphaFoldDB" id="A0A8J6NVM5"/>
<evidence type="ECO:0000313" key="3">
    <source>
        <dbReference type="Proteomes" id="UP000605201"/>
    </source>
</evidence>
<name>A0A8J6NVM5_9BACT</name>
<dbReference type="Proteomes" id="UP000605201">
    <property type="component" value="Unassembled WGS sequence"/>
</dbReference>
<evidence type="ECO:0000313" key="2">
    <source>
        <dbReference type="EMBL" id="MBC8434189.1"/>
    </source>
</evidence>
<dbReference type="InterPro" id="IPR046699">
    <property type="entry name" value="ARPP-1"/>
</dbReference>
<reference evidence="2 3" key="1">
    <citation type="submission" date="2020-08" db="EMBL/GenBank/DDBJ databases">
        <title>Bridging the membrane lipid divide: bacteria of the FCB group superphylum have the potential to synthesize archaeal ether lipids.</title>
        <authorList>
            <person name="Villanueva L."/>
            <person name="Von Meijenfeldt F.A.B."/>
            <person name="Westbye A.B."/>
            <person name="Yadav S."/>
            <person name="Hopmans E.C."/>
            <person name="Dutilh B.E."/>
            <person name="Sinninghe Damste J.S."/>
        </authorList>
    </citation>
    <scope>NUCLEOTIDE SEQUENCE [LARGE SCALE GENOMIC DNA]</scope>
    <source>
        <strain evidence="2">NIOZ-UU17</strain>
    </source>
</reference>
<organism evidence="2 3">
    <name type="scientific">Candidatus Desulfatibia vada</name>
    <dbReference type="NCBI Taxonomy" id="2841696"/>
    <lineage>
        <taxon>Bacteria</taxon>
        <taxon>Pseudomonadati</taxon>
        <taxon>Thermodesulfobacteriota</taxon>
        <taxon>Desulfobacteria</taxon>
        <taxon>Desulfobacterales</taxon>
        <taxon>Desulfobacterales incertae sedis</taxon>
        <taxon>Candidatus Desulfatibia</taxon>
    </lineage>
</organism>
<gene>
    <name evidence="2" type="ORF">H8D96_19955</name>
</gene>